<name>A0A645GMH8_9ZZZZ</name>
<dbReference type="EMBL" id="VSSQ01077246">
    <property type="protein sequence ID" value="MPN27380.1"/>
    <property type="molecule type" value="Genomic_DNA"/>
</dbReference>
<evidence type="ECO:0000313" key="2">
    <source>
        <dbReference type="EMBL" id="MPN27380.1"/>
    </source>
</evidence>
<sequence length="130" mass="14771">MLWPSVEPTTMRRAQHHGHMTAATEHEARLRRLVDQRIHGQRDEIHEHDLDHRLESAHRRPHGHGGDGGLGDRCVAHPLGAECFQQPPRHLERSACLCHIFTKHDDVVIRLHCVAQRGVGGLKVFHFHGG</sequence>
<accession>A0A645GMH8</accession>
<evidence type="ECO:0000256" key="1">
    <source>
        <dbReference type="SAM" id="MobiDB-lite"/>
    </source>
</evidence>
<gene>
    <name evidence="2" type="ORF">SDC9_174811</name>
</gene>
<comment type="caution">
    <text evidence="2">The sequence shown here is derived from an EMBL/GenBank/DDBJ whole genome shotgun (WGS) entry which is preliminary data.</text>
</comment>
<feature type="region of interest" description="Disordered" evidence="1">
    <location>
        <begin position="1"/>
        <end position="25"/>
    </location>
</feature>
<dbReference type="AlphaFoldDB" id="A0A645GMH8"/>
<proteinExistence type="predicted"/>
<organism evidence="2">
    <name type="scientific">bioreactor metagenome</name>
    <dbReference type="NCBI Taxonomy" id="1076179"/>
    <lineage>
        <taxon>unclassified sequences</taxon>
        <taxon>metagenomes</taxon>
        <taxon>ecological metagenomes</taxon>
    </lineage>
</organism>
<reference evidence="2" key="1">
    <citation type="submission" date="2019-08" db="EMBL/GenBank/DDBJ databases">
        <authorList>
            <person name="Kucharzyk K."/>
            <person name="Murdoch R.W."/>
            <person name="Higgins S."/>
            <person name="Loffler F."/>
        </authorList>
    </citation>
    <scope>NUCLEOTIDE SEQUENCE</scope>
</reference>
<protein>
    <submittedName>
        <fullName evidence="2">Uncharacterized protein</fullName>
    </submittedName>
</protein>